<dbReference type="AlphaFoldDB" id="A0A4U9F7Q3"/>
<accession>A0A4U9F7Q3</accession>
<feature type="region of interest" description="Disordered" evidence="1">
    <location>
        <begin position="1"/>
        <end position="85"/>
    </location>
</feature>
<sequence length="85" mass="9584">MAYAQFHELSSSGAFERQLQTASSTRKKEKNNRKMRSGLEDKTAEMLRVQIDSITSVTRTMDDDDEGESETGGMKTKNLEMSETT</sequence>
<organism evidence="2 4">
    <name type="scientific">Gibberella zeae</name>
    <name type="common">Wheat head blight fungus</name>
    <name type="synonym">Fusarium graminearum</name>
    <dbReference type="NCBI Taxonomy" id="5518"/>
    <lineage>
        <taxon>Eukaryota</taxon>
        <taxon>Fungi</taxon>
        <taxon>Dikarya</taxon>
        <taxon>Ascomycota</taxon>
        <taxon>Pezizomycotina</taxon>
        <taxon>Sordariomycetes</taxon>
        <taxon>Hypocreomycetidae</taxon>
        <taxon>Hypocreales</taxon>
        <taxon>Nectriaceae</taxon>
        <taxon>Fusarium</taxon>
    </lineage>
</organism>
<evidence type="ECO:0000313" key="4">
    <source>
        <dbReference type="Proteomes" id="UP000746612"/>
    </source>
</evidence>
<evidence type="ECO:0000256" key="1">
    <source>
        <dbReference type="SAM" id="MobiDB-lite"/>
    </source>
</evidence>
<feature type="compositionally biased region" description="Polar residues" evidence="1">
    <location>
        <begin position="8"/>
        <end position="24"/>
    </location>
</feature>
<gene>
    <name evidence="3" type="ORF">FUG_LOCUS114563</name>
    <name evidence="2" type="ORF">MDCFG202_LOCUS142978</name>
</gene>
<proteinExistence type="predicted"/>
<dbReference type="Proteomes" id="UP000746612">
    <property type="component" value="Unassembled WGS sequence"/>
</dbReference>
<reference evidence="2" key="2">
    <citation type="submission" date="2021-03" db="EMBL/GenBank/DDBJ databases">
        <authorList>
            <person name="Alouane T."/>
            <person name="Langin T."/>
            <person name="Bonhomme L."/>
        </authorList>
    </citation>
    <scope>NUCLEOTIDE SEQUENCE</scope>
    <source>
        <strain evidence="2">MDC_Fg202</strain>
    </source>
</reference>
<protein>
    <submittedName>
        <fullName evidence="2">Uncharacterized protein</fullName>
    </submittedName>
</protein>
<dbReference type="EMBL" id="CAAKMV010000088">
    <property type="protein sequence ID" value="VIO54018.1"/>
    <property type="molecule type" value="Genomic_DNA"/>
</dbReference>
<name>A0A4U9F7Q3_GIBZA</name>
<reference evidence="3" key="1">
    <citation type="submission" date="2019-04" db="EMBL/GenBank/DDBJ databases">
        <authorList>
            <person name="Melise S."/>
            <person name="Noan J."/>
            <person name="Okalmin O."/>
        </authorList>
    </citation>
    <scope>NUCLEOTIDE SEQUENCE</scope>
    <source>
        <strain evidence="3">FN9</strain>
    </source>
</reference>
<evidence type="ECO:0000313" key="3">
    <source>
        <dbReference type="EMBL" id="VIO54018.1"/>
    </source>
</evidence>
<evidence type="ECO:0000313" key="2">
    <source>
        <dbReference type="EMBL" id="CAG1976934.1"/>
    </source>
</evidence>
<dbReference type="EMBL" id="CAJPIJ010000104">
    <property type="protein sequence ID" value="CAG1976934.1"/>
    <property type="molecule type" value="Genomic_DNA"/>
</dbReference>
<feature type="compositionally biased region" description="Basic residues" evidence="1">
    <location>
        <begin position="25"/>
        <end position="36"/>
    </location>
</feature>